<dbReference type="PROSITE" id="PS50113">
    <property type="entry name" value="PAC"/>
    <property type="match status" value="1"/>
</dbReference>
<evidence type="ECO:0000256" key="3">
    <source>
        <dbReference type="ARBA" id="ARBA00022553"/>
    </source>
</evidence>
<dbReference type="Gene3D" id="3.30.450.20">
    <property type="entry name" value="PAS domain"/>
    <property type="match status" value="4"/>
</dbReference>
<dbReference type="InterPro" id="IPR036890">
    <property type="entry name" value="HATPase_C_sf"/>
</dbReference>
<dbReference type="InterPro" id="IPR011006">
    <property type="entry name" value="CheY-like_superfamily"/>
</dbReference>
<feature type="domain" description="PAS" evidence="11">
    <location>
        <begin position="135"/>
        <end position="207"/>
    </location>
</feature>
<dbReference type="PROSITE" id="PS50112">
    <property type="entry name" value="PAS"/>
    <property type="match status" value="3"/>
</dbReference>
<dbReference type="eggNOG" id="COG2202">
    <property type="taxonomic scope" value="Bacteria"/>
</dbReference>
<dbReference type="PROSITE" id="PS50110">
    <property type="entry name" value="RESPONSE_REGULATORY"/>
    <property type="match status" value="1"/>
</dbReference>
<dbReference type="SUPFAM" id="SSF47384">
    <property type="entry name" value="Homodimeric domain of signal transducing histidine kinase"/>
    <property type="match status" value="1"/>
</dbReference>
<feature type="domain" description="PAS" evidence="11">
    <location>
        <begin position="31"/>
        <end position="88"/>
    </location>
</feature>
<dbReference type="STRING" id="366602.Caul_0046"/>
<dbReference type="CDD" id="cd17546">
    <property type="entry name" value="REC_hyHK_CKI1_RcsC-like"/>
    <property type="match status" value="1"/>
</dbReference>
<evidence type="ECO:0000259" key="12">
    <source>
        <dbReference type="PROSITE" id="PS50113"/>
    </source>
</evidence>
<dbReference type="SUPFAM" id="SSF55874">
    <property type="entry name" value="ATPase domain of HSP90 chaperone/DNA topoisomerase II/histidine kinase"/>
    <property type="match status" value="1"/>
</dbReference>
<dbReference type="SUPFAM" id="SSF52172">
    <property type="entry name" value="CheY-like"/>
    <property type="match status" value="1"/>
</dbReference>
<dbReference type="Gene3D" id="3.40.50.2300">
    <property type="match status" value="1"/>
</dbReference>
<accession>B0T180</accession>
<dbReference type="OrthoDB" id="9801651at2"/>
<dbReference type="GO" id="GO:0000155">
    <property type="term" value="F:phosphorelay sensor kinase activity"/>
    <property type="evidence" value="ECO:0007669"/>
    <property type="project" value="InterPro"/>
</dbReference>
<evidence type="ECO:0000259" key="9">
    <source>
        <dbReference type="PROSITE" id="PS50109"/>
    </source>
</evidence>
<organism evidence="13">
    <name type="scientific">Caulobacter sp. (strain K31)</name>
    <dbReference type="NCBI Taxonomy" id="366602"/>
    <lineage>
        <taxon>Bacteria</taxon>
        <taxon>Pseudomonadati</taxon>
        <taxon>Pseudomonadota</taxon>
        <taxon>Alphaproteobacteria</taxon>
        <taxon>Caulobacterales</taxon>
        <taxon>Caulobacteraceae</taxon>
        <taxon>Caulobacter</taxon>
    </lineage>
</organism>
<dbReference type="InterPro" id="IPR035965">
    <property type="entry name" value="PAS-like_dom_sf"/>
</dbReference>
<evidence type="ECO:0000256" key="6">
    <source>
        <dbReference type="ARBA" id="ARBA00023012"/>
    </source>
</evidence>
<dbReference type="InterPro" id="IPR013655">
    <property type="entry name" value="PAS_fold_3"/>
</dbReference>
<dbReference type="CDD" id="cd00082">
    <property type="entry name" value="HisKA"/>
    <property type="match status" value="1"/>
</dbReference>
<dbReference type="InterPro" id="IPR001789">
    <property type="entry name" value="Sig_transdc_resp-reg_receiver"/>
</dbReference>
<keyword evidence="8" id="KW-0175">Coiled coil</keyword>
<dbReference type="FunFam" id="3.30.565.10:FF:000010">
    <property type="entry name" value="Sensor histidine kinase RcsC"/>
    <property type="match status" value="1"/>
</dbReference>
<reference evidence="13" key="1">
    <citation type="submission" date="2008-01" db="EMBL/GenBank/DDBJ databases">
        <title>Complete sequence of chromosome of Caulobacter sp. K31.</title>
        <authorList>
            <consortium name="US DOE Joint Genome Institute"/>
            <person name="Copeland A."/>
            <person name="Lucas S."/>
            <person name="Lapidus A."/>
            <person name="Barry K."/>
            <person name="Glavina del Rio T."/>
            <person name="Dalin E."/>
            <person name="Tice H."/>
            <person name="Pitluck S."/>
            <person name="Bruce D."/>
            <person name="Goodwin L."/>
            <person name="Thompson L.S."/>
            <person name="Brettin T."/>
            <person name="Detter J.C."/>
            <person name="Han C."/>
            <person name="Schmutz J."/>
            <person name="Larimer F."/>
            <person name="Land M."/>
            <person name="Hauser L."/>
            <person name="Kyrpides N."/>
            <person name="Kim E."/>
            <person name="Stephens C."/>
            <person name="Richardson P."/>
        </authorList>
    </citation>
    <scope>NUCLEOTIDE SEQUENCE [LARGE SCALE GENOMIC DNA]</scope>
    <source>
        <strain evidence="13">K31</strain>
    </source>
</reference>
<feature type="domain" description="Response regulatory" evidence="10">
    <location>
        <begin position="774"/>
        <end position="890"/>
    </location>
</feature>
<dbReference type="eggNOG" id="COG0784">
    <property type="taxonomic scope" value="Bacteria"/>
</dbReference>
<evidence type="ECO:0000256" key="8">
    <source>
        <dbReference type="SAM" id="Coils"/>
    </source>
</evidence>
<dbReference type="InterPro" id="IPR005467">
    <property type="entry name" value="His_kinase_dom"/>
</dbReference>
<dbReference type="InterPro" id="IPR003661">
    <property type="entry name" value="HisK_dim/P_dom"/>
</dbReference>
<dbReference type="InterPro" id="IPR000014">
    <property type="entry name" value="PAS"/>
</dbReference>
<comment type="catalytic activity">
    <reaction evidence="1">
        <text>ATP + protein L-histidine = ADP + protein N-phospho-L-histidine.</text>
        <dbReference type="EC" id="2.7.13.3"/>
    </reaction>
</comment>
<sequence>MSPPPVDSAVMPARLSDAESARWFFDHSHDLFAVVSRGRFATVNPAWTRVTGWSRQDLVGQPALRFVHPESRQDFIETASLIRAAGEAFNRLKVVCKNGGWVWLESQSRLGPNGEMVGALRDVTADMARRAELAVARQTRELLASSAGIGVWSYEPHGQHIEWSRDILTVTGLEPEDIAQPDQFYDRLDPAEREGLRATFDAAVRTGEGATIEHRLRGAGDQWFTYRATFRTEPRGDGLFALKGISQNVTDVARTRDAAVWGERQARRLVEEAPFAVALYDRDLRLRVVSPRFLEIFQATEEGVIGRSLHDLTSGTRRRFVNAVERALTGETVVRREDQLRDALGRSHTLRWEARPWRDADGEIGGVITYMDDVTALSDARREARVNARRLRVALGAAQAGVYEIDHVDKAFWGSPEFHRILGRRISYEDVRSAVWPMIHPDDVASVYDASDAWLGKREDGGGRSFDVRVVTGRGETRWIRIFHEVRQDAGGRIRKAFGLILDIDDKKRAELALVEAERAAQAANEAKAQFLANMSHEIRTPMNGVLGVMHLLKREKLPGDADHLLGEALACGRMLSTLLDDVIDFSRIEAGRLDVTREAVDPSELAMSVARLLRAQAEHKGLELRVEAPDLGLILTDPSRLRQALFNLVGNAVKFTLAGSVTLKVRLLDGGGPQDVPKIVFEVIDTGVGIAAEAQARLFERFQQADASTTRRFGGSGLGLAITRRLAEMMGGEVGFTSREDAGSTFLLTIAAPPAQARAVESEIADGLLQGLKILVVEDNATNRLVARRILEQLGAKVETAEDGLDGVTTAARGFDLILMDVQMPGIDGLEAARRIRDLPGPAARTPIIALTANVLSHQRAAYLAAGMDGVAAKPIVPAALIGEILRLAGAESGEAAAVA</sequence>
<proteinExistence type="predicted"/>
<evidence type="ECO:0000259" key="10">
    <source>
        <dbReference type="PROSITE" id="PS50110"/>
    </source>
</evidence>
<dbReference type="Pfam" id="PF00512">
    <property type="entry name" value="HisKA"/>
    <property type="match status" value="1"/>
</dbReference>
<dbReference type="Pfam" id="PF08447">
    <property type="entry name" value="PAS_3"/>
    <property type="match status" value="3"/>
</dbReference>
<keyword evidence="4 13" id="KW-0808">Transferase</keyword>
<feature type="modified residue" description="4-aspartylphosphate" evidence="7">
    <location>
        <position position="822"/>
    </location>
</feature>
<dbReference type="PROSITE" id="PS50109">
    <property type="entry name" value="HIS_KIN"/>
    <property type="match status" value="1"/>
</dbReference>
<evidence type="ECO:0000256" key="7">
    <source>
        <dbReference type="PROSITE-ProRule" id="PRU00169"/>
    </source>
</evidence>
<keyword evidence="6" id="KW-0902">Two-component regulatory system</keyword>
<dbReference type="SMART" id="SM00387">
    <property type="entry name" value="HATPase_c"/>
    <property type="match status" value="1"/>
</dbReference>
<name>B0T180_CAUSK</name>
<feature type="coiled-coil region" evidence="8">
    <location>
        <begin position="507"/>
        <end position="534"/>
    </location>
</feature>
<dbReference type="Pfam" id="PF08448">
    <property type="entry name" value="PAS_4"/>
    <property type="match status" value="1"/>
</dbReference>
<dbReference type="InterPro" id="IPR013656">
    <property type="entry name" value="PAS_4"/>
</dbReference>
<dbReference type="PANTHER" id="PTHR43047:SF78">
    <property type="entry name" value="SENSORY_REGULATORY PROTEIN RPFC"/>
    <property type="match status" value="1"/>
</dbReference>
<dbReference type="AlphaFoldDB" id="B0T180"/>
<feature type="domain" description="Histidine kinase" evidence="9">
    <location>
        <begin position="534"/>
        <end position="755"/>
    </location>
</feature>
<feature type="domain" description="PAC" evidence="12">
    <location>
        <begin position="464"/>
        <end position="516"/>
    </location>
</feature>
<dbReference type="KEGG" id="cak:Caul_0046"/>
<dbReference type="Gene3D" id="3.30.565.10">
    <property type="entry name" value="Histidine kinase-like ATPase, C-terminal domain"/>
    <property type="match status" value="1"/>
</dbReference>
<dbReference type="PRINTS" id="PR00344">
    <property type="entry name" value="BCTRLSENSOR"/>
</dbReference>
<evidence type="ECO:0000256" key="4">
    <source>
        <dbReference type="ARBA" id="ARBA00022679"/>
    </source>
</evidence>
<protein>
    <recommendedName>
        <fullName evidence="2">histidine kinase</fullName>
        <ecNumber evidence="2">2.7.13.3</ecNumber>
    </recommendedName>
</protein>
<dbReference type="SUPFAM" id="SSF55785">
    <property type="entry name" value="PYP-like sensor domain (PAS domain)"/>
    <property type="match status" value="4"/>
</dbReference>
<dbReference type="CDD" id="cd00130">
    <property type="entry name" value="PAS"/>
    <property type="match status" value="3"/>
</dbReference>
<keyword evidence="5 13" id="KW-0418">Kinase</keyword>
<dbReference type="CDD" id="cd16922">
    <property type="entry name" value="HATPase_EvgS-ArcB-TorS-like"/>
    <property type="match status" value="1"/>
</dbReference>
<dbReference type="SMART" id="SM00448">
    <property type="entry name" value="REC"/>
    <property type="match status" value="1"/>
</dbReference>
<dbReference type="InterPro" id="IPR036097">
    <property type="entry name" value="HisK_dim/P_sf"/>
</dbReference>
<dbReference type="Pfam" id="PF02518">
    <property type="entry name" value="HATPase_c"/>
    <property type="match status" value="1"/>
</dbReference>
<dbReference type="EC" id="2.7.13.3" evidence="2"/>
<dbReference type="PANTHER" id="PTHR43047">
    <property type="entry name" value="TWO-COMPONENT HISTIDINE PROTEIN KINASE"/>
    <property type="match status" value="1"/>
</dbReference>
<dbReference type="EMBL" id="CP000927">
    <property type="protein sequence ID" value="ABZ69184.1"/>
    <property type="molecule type" value="Genomic_DNA"/>
</dbReference>
<keyword evidence="3 7" id="KW-0597">Phosphoprotein</keyword>
<dbReference type="HOGENOM" id="CLU_000445_114_18_5"/>
<dbReference type="InterPro" id="IPR003594">
    <property type="entry name" value="HATPase_dom"/>
</dbReference>
<dbReference type="eggNOG" id="COG2205">
    <property type="taxonomic scope" value="Bacteria"/>
</dbReference>
<evidence type="ECO:0000256" key="1">
    <source>
        <dbReference type="ARBA" id="ARBA00000085"/>
    </source>
</evidence>
<evidence type="ECO:0000256" key="2">
    <source>
        <dbReference type="ARBA" id="ARBA00012438"/>
    </source>
</evidence>
<dbReference type="SMART" id="SM00388">
    <property type="entry name" value="HisKA"/>
    <property type="match status" value="1"/>
</dbReference>
<dbReference type="SMART" id="SM00091">
    <property type="entry name" value="PAS"/>
    <property type="match status" value="4"/>
</dbReference>
<gene>
    <name evidence="13" type="ordered locus">Caul_0046</name>
</gene>
<evidence type="ECO:0000313" key="13">
    <source>
        <dbReference type="EMBL" id="ABZ69184.1"/>
    </source>
</evidence>
<dbReference type="Gene3D" id="1.10.287.130">
    <property type="match status" value="1"/>
</dbReference>
<dbReference type="NCBIfam" id="TIGR00229">
    <property type="entry name" value="sensory_box"/>
    <property type="match status" value="2"/>
</dbReference>
<feature type="domain" description="PAS" evidence="11">
    <location>
        <begin position="262"/>
        <end position="331"/>
    </location>
</feature>
<dbReference type="InterPro" id="IPR004358">
    <property type="entry name" value="Sig_transdc_His_kin-like_C"/>
</dbReference>
<evidence type="ECO:0000256" key="5">
    <source>
        <dbReference type="ARBA" id="ARBA00022777"/>
    </source>
</evidence>
<dbReference type="Pfam" id="PF00072">
    <property type="entry name" value="Response_reg"/>
    <property type="match status" value="1"/>
</dbReference>
<dbReference type="InterPro" id="IPR000700">
    <property type="entry name" value="PAS-assoc_C"/>
</dbReference>
<evidence type="ECO:0000259" key="11">
    <source>
        <dbReference type="PROSITE" id="PS50112"/>
    </source>
</evidence>